<evidence type="ECO:0000313" key="4">
    <source>
        <dbReference type="Proteomes" id="UP001241926"/>
    </source>
</evidence>
<gene>
    <name evidence="3" type="ORF">QNN03_04805</name>
</gene>
<protein>
    <submittedName>
        <fullName evidence="3">ATP-binding protein</fullName>
    </submittedName>
</protein>
<feature type="transmembrane region" description="Helical" evidence="2">
    <location>
        <begin position="223"/>
        <end position="242"/>
    </location>
</feature>
<feature type="compositionally biased region" description="Gly residues" evidence="1">
    <location>
        <begin position="390"/>
        <end position="401"/>
    </location>
</feature>
<name>A0ABT7IT49_9ACTN</name>
<feature type="transmembrane region" description="Helical" evidence="2">
    <location>
        <begin position="190"/>
        <end position="211"/>
    </location>
</feature>
<feature type="compositionally biased region" description="Pro residues" evidence="1">
    <location>
        <begin position="421"/>
        <end position="431"/>
    </location>
</feature>
<keyword evidence="3" id="KW-0547">Nucleotide-binding</keyword>
<reference evidence="3 4" key="1">
    <citation type="submission" date="2023-05" db="EMBL/GenBank/DDBJ databases">
        <title>Streptomyces fuscus sp. nov., a brown-black pigment producing actinomyces isolated from dry sand of Sea duck farm.</title>
        <authorList>
            <person name="Xie J."/>
            <person name="Shen N."/>
        </authorList>
    </citation>
    <scope>NUCLEOTIDE SEQUENCE [LARGE SCALE GENOMIC DNA]</scope>
    <source>
        <strain evidence="3 4">GXMU-J15</strain>
    </source>
</reference>
<proteinExistence type="predicted"/>
<keyword evidence="2" id="KW-0812">Transmembrane</keyword>
<organism evidence="3 4">
    <name type="scientific">Streptomyces fuscus</name>
    <dbReference type="NCBI Taxonomy" id="3048495"/>
    <lineage>
        <taxon>Bacteria</taxon>
        <taxon>Bacillati</taxon>
        <taxon>Actinomycetota</taxon>
        <taxon>Actinomycetes</taxon>
        <taxon>Kitasatosporales</taxon>
        <taxon>Streptomycetaceae</taxon>
        <taxon>Streptomyces</taxon>
    </lineage>
</organism>
<feature type="transmembrane region" description="Helical" evidence="2">
    <location>
        <begin position="103"/>
        <end position="125"/>
    </location>
</feature>
<feature type="transmembrane region" description="Helical" evidence="2">
    <location>
        <begin position="254"/>
        <end position="276"/>
    </location>
</feature>
<dbReference type="EMBL" id="JASJUS010000003">
    <property type="protein sequence ID" value="MDL2075753.1"/>
    <property type="molecule type" value="Genomic_DNA"/>
</dbReference>
<keyword evidence="2" id="KW-1133">Transmembrane helix</keyword>
<feature type="transmembrane region" description="Helical" evidence="2">
    <location>
        <begin position="162"/>
        <end position="183"/>
    </location>
</feature>
<dbReference type="Proteomes" id="UP001241926">
    <property type="component" value="Unassembled WGS sequence"/>
</dbReference>
<feature type="transmembrane region" description="Helical" evidence="2">
    <location>
        <begin position="71"/>
        <end position="91"/>
    </location>
</feature>
<keyword evidence="2" id="KW-0472">Membrane</keyword>
<evidence type="ECO:0000256" key="2">
    <source>
        <dbReference type="SAM" id="Phobius"/>
    </source>
</evidence>
<dbReference type="GO" id="GO:0005524">
    <property type="term" value="F:ATP binding"/>
    <property type="evidence" value="ECO:0007669"/>
    <property type="project" value="UniProtKB-KW"/>
</dbReference>
<evidence type="ECO:0000313" key="3">
    <source>
        <dbReference type="EMBL" id="MDL2075753.1"/>
    </source>
</evidence>
<evidence type="ECO:0000256" key="1">
    <source>
        <dbReference type="SAM" id="MobiDB-lite"/>
    </source>
</evidence>
<accession>A0ABT7IT49</accession>
<keyword evidence="3" id="KW-0067">ATP-binding</keyword>
<keyword evidence="4" id="KW-1185">Reference proteome</keyword>
<sequence>MGFCDFPVADKLCAVGEAVDFASDPGKAIGDWMAKSAGELAAAAADLAAKAVDATTKVDLNAGWFRDNYEMLLPIGLVILVGTFCAQLIRAAVKRDGQALTQAFTGTASGVIFAFAAIALTTVAIEVVDALSAGLFKASHLSIESAVRRIVKVSQIPSLAGLGWLVAVFAGLGAAVGAFLYWCVMMVRKVGILVMVTLAVFAGAGGGWEVARRWRRGWIEATATLVVSKLLMTIIFVLGIAAMGKTEAKDGLGALADVMAGIVIMVLVLLCPYATFKFVHWAAEGTDGESIHRAGGAGAQLVRQHAEKAGRKAAALAATAVTGGAAAGAGAAGPEAAGGGFPGDIAANPTGGGGQESQSSPASGGDGINSGLEKAVQPPPTSPSDDTSGQVGGAPGDGGGSASAPSGGSGFMSQPGSGASTPPPQGTPPGPNSAAISGTGTPPPSPTGL</sequence>
<feature type="region of interest" description="Disordered" evidence="1">
    <location>
        <begin position="340"/>
        <end position="449"/>
    </location>
</feature>
<comment type="caution">
    <text evidence="3">The sequence shown here is derived from an EMBL/GenBank/DDBJ whole genome shotgun (WGS) entry which is preliminary data.</text>
</comment>
<dbReference type="RefSeq" id="WP_285430617.1">
    <property type="nucleotide sequence ID" value="NZ_JASJUS010000003.1"/>
</dbReference>